<dbReference type="OrthoDB" id="29087at2759"/>
<dbReference type="Pfam" id="PF14493">
    <property type="entry name" value="HTH_40"/>
    <property type="match status" value="1"/>
</dbReference>
<keyword evidence="3" id="KW-1185">Reference proteome</keyword>
<reference evidence="2 3" key="1">
    <citation type="submission" date="2012-10" db="EMBL/GenBank/DDBJ databases">
        <authorList>
            <person name="Zafar N."/>
            <person name="Inman J."/>
            <person name="Hall N."/>
            <person name="Lorenzi H."/>
            <person name="Caler E."/>
        </authorList>
    </citation>
    <scope>NUCLEOTIDE SEQUENCE [LARGE SCALE GENOMIC DNA]</scope>
    <source>
        <strain evidence="2 3">IP1</strain>
    </source>
</reference>
<dbReference type="InterPro" id="IPR029491">
    <property type="entry name" value="Helicase_HTH"/>
</dbReference>
<dbReference type="KEGG" id="eiv:EIN_153830"/>
<dbReference type="AlphaFoldDB" id="A0A0A1UEV0"/>
<sequence>MEDVPISPILTENTQSYHQPLSPTFSEADLTLDKENRIPQTLEEKRNIAALPRKPKNSVNEETLKVIHNMNQRKYKAKDIASVTELTKSTVYKYIERMATEKTDEMSSLLRKRGRKRTENRSMQSKIMEICDTPGDKTLKDIKDKLKEEGYDISISYLSKIMKRLGLAKGNTLKSGLLSQKDDSSFSMFTQQFEDMLPPPTN</sequence>
<gene>
    <name evidence="2" type="ORF">EIN_153830</name>
</gene>
<evidence type="ECO:0000313" key="2">
    <source>
        <dbReference type="EMBL" id="ELP91346.1"/>
    </source>
</evidence>
<organism evidence="2 3">
    <name type="scientific">Entamoeba invadens IP1</name>
    <dbReference type="NCBI Taxonomy" id="370355"/>
    <lineage>
        <taxon>Eukaryota</taxon>
        <taxon>Amoebozoa</taxon>
        <taxon>Evosea</taxon>
        <taxon>Archamoebae</taxon>
        <taxon>Mastigamoebida</taxon>
        <taxon>Entamoebidae</taxon>
        <taxon>Entamoeba</taxon>
    </lineage>
</organism>
<dbReference type="EMBL" id="KB206474">
    <property type="protein sequence ID" value="ELP91346.1"/>
    <property type="molecule type" value="Genomic_DNA"/>
</dbReference>
<dbReference type="GeneID" id="14890237"/>
<dbReference type="RefSeq" id="XP_004258117.1">
    <property type="nucleotide sequence ID" value="XM_004258069.1"/>
</dbReference>
<protein>
    <recommendedName>
        <fullName evidence="1">Helicase Helix-turn-helix domain-containing protein</fullName>
    </recommendedName>
</protein>
<dbReference type="Proteomes" id="UP000014680">
    <property type="component" value="Unassembled WGS sequence"/>
</dbReference>
<dbReference type="InterPro" id="IPR009057">
    <property type="entry name" value="Homeodomain-like_sf"/>
</dbReference>
<proteinExistence type="predicted"/>
<evidence type="ECO:0000259" key="1">
    <source>
        <dbReference type="Pfam" id="PF14493"/>
    </source>
</evidence>
<dbReference type="OMA" id="TENTQSY"/>
<feature type="domain" description="Helicase Helix-turn-helix" evidence="1">
    <location>
        <begin position="69"/>
        <end position="149"/>
    </location>
</feature>
<accession>A0A0A1UEV0</accession>
<dbReference type="SUPFAM" id="SSF46689">
    <property type="entry name" value="Homeodomain-like"/>
    <property type="match status" value="1"/>
</dbReference>
<name>A0A0A1UEV0_ENTIV</name>
<dbReference type="VEuPathDB" id="AmoebaDB:EIN_153830"/>
<evidence type="ECO:0000313" key="3">
    <source>
        <dbReference type="Proteomes" id="UP000014680"/>
    </source>
</evidence>